<comment type="caution">
    <text evidence="2">The sequence shown here is derived from an EMBL/GenBank/DDBJ whole genome shotgun (WGS) entry which is preliminary data.</text>
</comment>
<accession>A0A4U8SDH2</accession>
<reference evidence="2 3" key="1">
    <citation type="journal article" date="2014" name="Genome Announc.">
        <title>Draft genome sequences of eight enterohepatic helicobacter species isolated from both laboratory and wild rodents.</title>
        <authorList>
            <person name="Sheh A."/>
            <person name="Shen Z."/>
            <person name="Fox J.G."/>
        </authorList>
    </citation>
    <scope>NUCLEOTIDE SEQUENCE [LARGE SCALE GENOMIC DNA]</scope>
    <source>
        <strain evidence="2 3">ATCC 700114</strain>
    </source>
</reference>
<dbReference type="Proteomes" id="UP000029878">
    <property type="component" value="Unassembled WGS sequence"/>
</dbReference>
<evidence type="ECO:0000313" key="3">
    <source>
        <dbReference type="Proteomes" id="UP000029878"/>
    </source>
</evidence>
<evidence type="ECO:0000256" key="1">
    <source>
        <dbReference type="SAM" id="Phobius"/>
    </source>
</evidence>
<sequence length="430" mass="49337">MKILDYLFYLTLCVVASIGLMNFHFDEDIYFSLPTFESSKIYEVYEKEQWQLDSANLVAIDMTQIDPTKYLITYLSKDKGESTKLHGVLFYPSKYSTMSRKGVWQNITTNTKTHSQDIVLFNLEMLKAQTRQYARSLHSVLAQNFDSSLYLFLNATLSQNPLITRTYIFQSSLEDIAKSIESDDIQKNTDTLFSLYKNPALSLLGRTNVFFSHKPSTFFGVDNTIQGIILPFYTHINDDMTFFGIFNKELQLEGIVKPYSDVPYTDPILIPLPSRYDINHVVNDMTTHQCLALYTNTARQSDNKPNLAYQLCKISNGVLQFEDIQESKELRVGAMSAAVFGRYVILIYTNKENTAINLAVWNGSDFITLKELDKSIKAQFINPRILTYGTYAYIVYAKDMQDKINVITLNETYINNLITSHNAMNQNMAN</sequence>
<name>A0A4U8SDH2_9HELI</name>
<gene>
    <name evidence="2" type="ORF">LS81_003015</name>
</gene>
<dbReference type="RefSeq" id="WP_034344465.1">
    <property type="nucleotide sequence ID" value="NZ_FZNG01000027.1"/>
</dbReference>
<keyword evidence="1" id="KW-1133">Transmembrane helix</keyword>
<proteinExistence type="predicted"/>
<dbReference type="EMBL" id="JRPL02000004">
    <property type="protein sequence ID" value="TLD84188.1"/>
    <property type="molecule type" value="Genomic_DNA"/>
</dbReference>
<evidence type="ECO:0000313" key="2">
    <source>
        <dbReference type="EMBL" id="TLD84188.1"/>
    </source>
</evidence>
<keyword evidence="1" id="KW-0812">Transmembrane</keyword>
<keyword evidence="1" id="KW-0472">Membrane</keyword>
<feature type="transmembrane region" description="Helical" evidence="1">
    <location>
        <begin position="7"/>
        <end position="25"/>
    </location>
</feature>
<dbReference type="OrthoDB" id="5329040at2"/>
<dbReference type="AlphaFoldDB" id="A0A4U8SDH2"/>
<protein>
    <submittedName>
        <fullName evidence="2">Uncharacterized protein</fullName>
    </submittedName>
</protein>
<organism evidence="2 3">
    <name type="scientific">Helicobacter trogontum</name>
    <dbReference type="NCBI Taxonomy" id="50960"/>
    <lineage>
        <taxon>Bacteria</taxon>
        <taxon>Pseudomonadati</taxon>
        <taxon>Campylobacterota</taxon>
        <taxon>Epsilonproteobacteria</taxon>
        <taxon>Campylobacterales</taxon>
        <taxon>Helicobacteraceae</taxon>
        <taxon>Helicobacter</taxon>
    </lineage>
</organism>